<keyword evidence="2" id="KW-1185">Reference proteome</keyword>
<dbReference type="RefSeq" id="WP_265381828.1">
    <property type="nucleotide sequence ID" value="NZ_CP110615.1"/>
</dbReference>
<name>A0ABY6NWH7_9NOCA</name>
<evidence type="ECO:0000313" key="1">
    <source>
        <dbReference type="EMBL" id="UZJ23720.1"/>
    </source>
</evidence>
<gene>
    <name evidence="1" type="ORF">RHODO2019_10925</name>
</gene>
<dbReference type="EMBL" id="CP110615">
    <property type="protein sequence ID" value="UZJ23720.1"/>
    <property type="molecule type" value="Genomic_DNA"/>
</dbReference>
<accession>A0ABY6NWH7</accession>
<dbReference type="Proteomes" id="UP001164965">
    <property type="component" value="Chromosome"/>
</dbReference>
<protein>
    <submittedName>
        <fullName evidence="1">Uncharacterized protein</fullName>
    </submittedName>
</protein>
<reference evidence="1" key="1">
    <citation type="submission" date="2022-10" db="EMBL/GenBank/DDBJ databases">
        <title>Rhodococcus sp.75.</title>
        <authorList>
            <person name="Sun M."/>
        </authorList>
    </citation>
    <scope>NUCLEOTIDE SEQUENCE</scope>
    <source>
        <strain evidence="1">75</strain>
    </source>
</reference>
<proteinExistence type="predicted"/>
<evidence type="ECO:0000313" key="2">
    <source>
        <dbReference type="Proteomes" id="UP001164965"/>
    </source>
</evidence>
<sequence>MPSSPTAFVRENLVVNATKSRTVPSGAKWIITNVVLSATGTTAATVTVLIDGVALIPGVSIPALGMFTLDCTQVVYAQSSVEVRNGANGAVSAHVSGVEVTP</sequence>
<organism evidence="1 2">
    <name type="scientific">Rhodococcus antarcticus</name>
    <dbReference type="NCBI Taxonomy" id="2987751"/>
    <lineage>
        <taxon>Bacteria</taxon>
        <taxon>Bacillati</taxon>
        <taxon>Actinomycetota</taxon>
        <taxon>Actinomycetes</taxon>
        <taxon>Mycobacteriales</taxon>
        <taxon>Nocardiaceae</taxon>
        <taxon>Rhodococcus</taxon>
    </lineage>
</organism>